<evidence type="ECO:0000256" key="1">
    <source>
        <dbReference type="ARBA" id="ARBA00009409"/>
    </source>
</evidence>
<dbReference type="GO" id="GO:0008270">
    <property type="term" value="F:zinc ion binding"/>
    <property type="evidence" value="ECO:0007669"/>
    <property type="project" value="InterPro"/>
</dbReference>
<keyword evidence="9" id="KW-0326">Glycosidase</keyword>
<dbReference type="Gene3D" id="3.20.190.10">
    <property type="entry name" value="MutM-like, N-terminal"/>
    <property type="match status" value="1"/>
</dbReference>
<dbReference type="CDD" id="cd08970">
    <property type="entry name" value="AcNei1_N"/>
    <property type="match status" value="1"/>
</dbReference>
<keyword evidence="5" id="KW-0238">DNA-binding</keyword>
<dbReference type="Gene3D" id="1.10.8.50">
    <property type="match status" value="1"/>
</dbReference>
<dbReference type="InterPro" id="IPR015886">
    <property type="entry name" value="H2TH_FPG"/>
</dbReference>
<keyword evidence="6" id="KW-0234">DNA repair</keyword>
<dbReference type="EC" id="4.2.99.18" evidence="2"/>
<dbReference type="Pfam" id="PF06831">
    <property type="entry name" value="H2TH"/>
    <property type="match status" value="1"/>
</dbReference>
<dbReference type="InterPro" id="IPR035937">
    <property type="entry name" value="FPG_N"/>
</dbReference>
<evidence type="ECO:0000256" key="6">
    <source>
        <dbReference type="ARBA" id="ARBA00023204"/>
    </source>
</evidence>
<dbReference type="SUPFAM" id="SSF46946">
    <property type="entry name" value="S13-like H2TH domain"/>
    <property type="match status" value="1"/>
</dbReference>
<dbReference type="Pfam" id="PF01149">
    <property type="entry name" value="Fapy_DNA_glyco"/>
    <property type="match status" value="1"/>
</dbReference>
<evidence type="ECO:0000256" key="10">
    <source>
        <dbReference type="SAM" id="MobiDB-lite"/>
    </source>
</evidence>
<keyword evidence="13" id="KW-1185">Reference proteome</keyword>
<gene>
    <name evidence="12" type="ORF">RA11412_2047</name>
</gene>
<reference evidence="12 13" key="1">
    <citation type="submission" date="2016-10" db="EMBL/GenBank/DDBJ databases">
        <title>Genome sequence of Rothia aeria strain JCM11412.</title>
        <authorList>
            <person name="Nambu T."/>
        </authorList>
    </citation>
    <scope>NUCLEOTIDE SEQUENCE [LARGE SCALE GENOMIC DNA]</scope>
    <source>
        <strain evidence="12 13">JCM 11412</strain>
    </source>
</reference>
<dbReference type="PANTHER" id="PTHR42697:SF3">
    <property type="entry name" value="ENDONUCLEASE 8 1"/>
    <property type="match status" value="1"/>
</dbReference>
<dbReference type="KEGG" id="raj:RA11412_2047"/>
<dbReference type="GO" id="GO:0140078">
    <property type="term" value="F:class I DNA-(apurinic or apyrimidinic site) endonuclease activity"/>
    <property type="evidence" value="ECO:0007669"/>
    <property type="project" value="UniProtKB-EC"/>
</dbReference>
<keyword evidence="7" id="KW-0456">Lyase</keyword>
<dbReference type="InterPro" id="IPR010979">
    <property type="entry name" value="Ribosomal_uS13-like_H2TH"/>
</dbReference>
<feature type="domain" description="Formamidopyrimidine-DNA glycosylase catalytic" evidence="11">
    <location>
        <begin position="2"/>
        <end position="89"/>
    </location>
</feature>
<evidence type="ECO:0000256" key="2">
    <source>
        <dbReference type="ARBA" id="ARBA00012720"/>
    </source>
</evidence>
<evidence type="ECO:0000313" key="13">
    <source>
        <dbReference type="Proteomes" id="UP000250241"/>
    </source>
</evidence>
<evidence type="ECO:0000256" key="4">
    <source>
        <dbReference type="ARBA" id="ARBA00022801"/>
    </source>
</evidence>
<dbReference type="SMART" id="SM00898">
    <property type="entry name" value="Fapy_DNA_glyco"/>
    <property type="match status" value="1"/>
</dbReference>
<keyword evidence="3" id="KW-0227">DNA damage</keyword>
<dbReference type="GO" id="GO:0000703">
    <property type="term" value="F:oxidized pyrimidine nucleobase lesion DNA N-glycosylase activity"/>
    <property type="evidence" value="ECO:0007669"/>
    <property type="project" value="TreeGrafter"/>
</dbReference>
<evidence type="ECO:0000256" key="9">
    <source>
        <dbReference type="ARBA" id="ARBA00023295"/>
    </source>
</evidence>
<protein>
    <recommendedName>
        <fullName evidence="2">DNA-(apurinic or apyrimidinic site) lyase</fullName>
        <ecNumber evidence="2">4.2.99.18</ecNumber>
    </recommendedName>
</protein>
<keyword evidence="8" id="KW-0511">Multifunctional enzyme</keyword>
<feature type="region of interest" description="Disordered" evidence="10">
    <location>
        <begin position="87"/>
        <end position="116"/>
    </location>
</feature>
<evidence type="ECO:0000256" key="7">
    <source>
        <dbReference type="ARBA" id="ARBA00023239"/>
    </source>
</evidence>
<evidence type="ECO:0000256" key="5">
    <source>
        <dbReference type="ARBA" id="ARBA00023125"/>
    </source>
</evidence>
<accession>A0A2Z5R1F7</accession>
<dbReference type="EMBL" id="AP017895">
    <property type="protein sequence ID" value="BAV88346.1"/>
    <property type="molecule type" value="Genomic_DNA"/>
</dbReference>
<dbReference type="SUPFAM" id="SSF81624">
    <property type="entry name" value="N-terminal domain of MutM-like DNA repair proteins"/>
    <property type="match status" value="1"/>
</dbReference>
<proteinExistence type="inferred from homology"/>
<sequence length="303" mass="32252">MPEGHSIHRIARQFNDVFTGERVRVTSPQGRYAEGAALVDGARIAQAFAHGKHLFVGFDNELTLNVHLGIYGNWSFGGDESFTGASSIGAPRKIGEKEYGSGGHSEYSGPPQPKATTRCRIVSEHGWADLVGPTVCRTLTPDEVAVVRGKLGPDPLNADADPGQFYRAAAKSSRPIGVILMDQAAISGVGNIFVQNRCTARKLTRYAPGRHSVMMSCAACGTIISTCSPLVCVWVESLPPSSRIVPVSLKLRRGLITQTMCICATGRSARGAVPPSVWKKSLDVNSIGALGARNNSYVRSGFG</sequence>
<dbReference type="SMART" id="SM01232">
    <property type="entry name" value="H2TH"/>
    <property type="match status" value="1"/>
</dbReference>
<keyword evidence="4" id="KW-0378">Hydrolase</keyword>
<organism evidence="12 13">
    <name type="scientific">Rothia aeria</name>
    <dbReference type="NCBI Taxonomy" id="172042"/>
    <lineage>
        <taxon>Bacteria</taxon>
        <taxon>Bacillati</taxon>
        <taxon>Actinomycetota</taxon>
        <taxon>Actinomycetes</taxon>
        <taxon>Micrococcales</taxon>
        <taxon>Micrococcaceae</taxon>
        <taxon>Rothia</taxon>
    </lineage>
</organism>
<evidence type="ECO:0000259" key="11">
    <source>
        <dbReference type="PROSITE" id="PS51068"/>
    </source>
</evidence>
<evidence type="ECO:0000256" key="8">
    <source>
        <dbReference type="ARBA" id="ARBA00023268"/>
    </source>
</evidence>
<dbReference type="GO" id="GO:0006284">
    <property type="term" value="P:base-excision repair"/>
    <property type="evidence" value="ECO:0007669"/>
    <property type="project" value="InterPro"/>
</dbReference>
<dbReference type="PANTHER" id="PTHR42697">
    <property type="entry name" value="ENDONUCLEASE 8"/>
    <property type="match status" value="1"/>
</dbReference>
<dbReference type="InterPro" id="IPR012319">
    <property type="entry name" value="FPG_cat"/>
</dbReference>
<dbReference type="PROSITE" id="PS51068">
    <property type="entry name" value="FPG_CAT"/>
    <property type="match status" value="1"/>
</dbReference>
<dbReference type="GO" id="GO:0003684">
    <property type="term" value="F:damaged DNA binding"/>
    <property type="evidence" value="ECO:0007669"/>
    <property type="project" value="InterPro"/>
</dbReference>
<dbReference type="AlphaFoldDB" id="A0A2Z5R1F7"/>
<evidence type="ECO:0000313" key="12">
    <source>
        <dbReference type="EMBL" id="BAV88346.1"/>
    </source>
</evidence>
<evidence type="ECO:0000256" key="3">
    <source>
        <dbReference type="ARBA" id="ARBA00022763"/>
    </source>
</evidence>
<comment type="similarity">
    <text evidence="1">Belongs to the FPG family.</text>
</comment>
<dbReference type="Proteomes" id="UP000250241">
    <property type="component" value="Chromosome"/>
</dbReference>
<name>A0A2Z5R1F7_9MICC</name>